<evidence type="ECO:0008006" key="4">
    <source>
        <dbReference type="Google" id="ProtNLM"/>
    </source>
</evidence>
<comment type="caution">
    <text evidence="2">The sequence shown here is derived from an EMBL/GenBank/DDBJ whole genome shotgun (WGS) entry which is preliminary data.</text>
</comment>
<dbReference type="Gene3D" id="3.30.70.60">
    <property type="match status" value="1"/>
</dbReference>
<feature type="transmembrane region" description="Helical" evidence="1">
    <location>
        <begin position="6"/>
        <end position="25"/>
    </location>
</feature>
<sequence>MDRRYIITGLFFIAAVIVLVVLVYPKYQVVQISSRLVAERQNEFDAQMVLVQEISRLRSQQKQMAEEIAQVADLLPVLTKKSVSDLFVELEGIAAESGLLLDTVSFTEASSQPQKGKDVIASTTAYKTIAAQLKMKGDYRNFKNFVRTIETNKHLMDITLSSISSTAVAGEMKKDDGVSDDEETPPVYAVTIHAYYQ</sequence>
<protein>
    <recommendedName>
        <fullName evidence="4">Pilus assembly protein PilO</fullName>
    </recommendedName>
</protein>
<evidence type="ECO:0000256" key="1">
    <source>
        <dbReference type="SAM" id="Phobius"/>
    </source>
</evidence>
<organism evidence="2 3">
    <name type="scientific">Candidatus Azambacteria bacterium RBG_16_47_10</name>
    <dbReference type="NCBI Taxonomy" id="1797292"/>
    <lineage>
        <taxon>Bacteria</taxon>
        <taxon>Candidatus Azamiibacteriota</taxon>
    </lineage>
</organism>
<dbReference type="Pfam" id="PF04350">
    <property type="entry name" value="PilO"/>
    <property type="match status" value="1"/>
</dbReference>
<dbReference type="AlphaFoldDB" id="A0A1F5AZW7"/>
<keyword evidence="1" id="KW-0812">Transmembrane</keyword>
<dbReference type="InterPro" id="IPR007445">
    <property type="entry name" value="PilO"/>
</dbReference>
<accession>A0A1F5AZW7</accession>
<dbReference type="EMBL" id="MEYI01000022">
    <property type="protein sequence ID" value="OGD23932.1"/>
    <property type="molecule type" value="Genomic_DNA"/>
</dbReference>
<keyword evidence="1" id="KW-0472">Membrane</keyword>
<evidence type="ECO:0000313" key="2">
    <source>
        <dbReference type="EMBL" id="OGD23932.1"/>
    </source>
</evidence>
<dbReference type="GO" id="GO:0043683">
    <property type="term" value="P:type IV pilus assembly"/>
    <property type="evidence" value="ECO:0007669"/>
    <property type="project" value="InterPro"/>
</dbReference>
<dbReference type="InterPro" id="IPR014717">
    <property type="entry name" value="Transl_elong_EF1B/ribsomal_bS6"/>
</dbReference>
<evidence type="ECO:0000313" key="3">
    <source>
        <dbReference type="Proteomes" id="UP000176639"/>
    </source>
</evidence>
<proteinExistence type="predicted"/>
<keyword evidence="1" id="KW-1133">Transmembrane helix</keyword>
<reference evidence="2 3" key="1">
    <citation type="journal article" date="2016" name="Nat. Commun.">
        <title>Thousands of microbial genomes shed light on interconnected biogeochemical processes in an aquifer system.</title>
        <authorList>
            <person name="Anantharaman K."/>
            <person name="Brown C.T."/>
            <person name="Hug L.A."/>
            <person name="Sharon I."/>
            <person name="Castelle C.J."/>
            <person name="Probst A.J."/>
            <person name="Thomas B.C."/>
            <person name="Singh A."/>
            <person name="Wilkins M.J."/>
            <person name="Karaoz U."/>
            <person name="Brodie E.L."/>
            <person name="Williams K.H."/>
            <person name="Hubbard S.S."/>
            <person name="Banfield J.F."/>
        </authorList>
    </citation>
    <scope>NUCLEOTIDE SEQUENCE [LARGE SCALE GENOMIC DNA]</scope>
</reference>
<dbReference type="GO" id="GO:0043107">
    <property type="term" value="P:type IV pilus-dependent motility"/>
    <property type="evidence" value="ECO:0007669"/>
    <property type="project" value="InterPro"/>
</dbReference>
<dbReference type="Proteomes" id="UP000176639">
    <property type="component" value="Unassembled WGS sequence"/>
</dbReference>
<name>A0A1F5AZW7_9BACT</name>
<gene>
    <name evidence="2" type="ORF">A2Z10_02290</name>
</gene>